<sequence length="90" mass="10432">MTVTYTSEAATQRAGGFFRLLFRWRGCVYRALLAKMIVFMFLYSMLSAVYRLAMNDKQKISFPLKFRAISDIEHQKVASPHSDLRALLHV</sequence>
<keyword evidence="6" id="KW-0407">Ion channel</keyword>
<evidence type="ECO:0000256" key="6">
    <source>
        <dbReference type="RuleBase" id="RU363126"/>
    </source>
</evidence>
<keyword evidence="6" id="KW-0813">Transport</keyword>
<keyword evidence="3 6" id="KW-1133">Transmembrane helix</keyword>
<evidence type="ECO:0000256" key="4">
    <source>
        <dbReference type="ARBA" id="ARBA00023136"/>
    </source>
</evidence>
<dbReference type="PANTHER" id="PTHR10736">
    <property type="entry name" value="BESTROPHIN"/>
    <property type="match status" value="1"/>
</dbReference>
<dbReference type="InterPro" id="IPR000615">
    <property type="entry name" value="Bestrophin"/>
</dbReference>
<dbReference type="GO" id="GO:0005886">
    <property type="term" value="C:plasma membrane"/>
    <property type="evidence" value="ECO:0007669"/>
    <property type="project" value="UniProtKB-SubCell"/>
</dbReference>
<accession>A0A915HVL2</accession>
<keyword evidence="6" id="KW-0869">Chloride channel</keyword>
<keyword evidence="2 6" id="KW-0812">Transmembrane</keyword>
<evidence type="ECO:0000256" key="3">
    <source>
        <dbReference type="ARBA" id="ARBA00022989"/>
    </source>
</evidence>
<dbReference type="GO" id="GO:0034707">
    <property type="term" value="C:chloride channel complex"/>
    <property type="evidence" value="ECO:0007669"/>
    <property type="project" value="UniProtKB-KW"/>
</dbReference>
<keyword evidence="6" id="KW-0406">Ion transport</keyword>
<name>A0A915HVL2_ROMCU</name>
<protein>
    <recommendedName>
        <fullName evidence="6">Bestrophin homolog</fullName>
    </recommendedName>
</protein>
<comment type="caution">
    <text evidence="6">Lacks conserved residue(s) required for the propagation of feature annotation.</text>
</comment>
<proteinExistence type="inferred from homology"/>
<dbReference type="InterPro" id="IPR021134">
    <property type="entry name" value="Bestrophin-like"/>
</dbReference>
<comment type="function">
    <text evidence="6">Forms chloride channels.</text>
</comment>
<dbReference type="WBParaSite" id="nRc.2.0.1.t05830-RA">
    <property type="protein sequence ID" value="nRc.2.0.1.t05830-RA"/>
    <property type="gene ID" value="nRc.2.0.1.g05830"/>
</dbReference>
<comment type="similarity">
    <text evidence="5 6">Belongs to the anion channel-forming bestrophin (TC 1.A.46) family. Calcium-sensitive chloride channel subfamily.</text>
</comment>
<evidence type="ECO:0000256" key="5">
    <source>
        <dbReference type="ARBA" id="ARBA00034769"/>
    </source>
</evidence>
<organism evidence="7 8">
    <name type="scientific">Romanomermis culicivorax</name>
    <name type="common">Nematode worm</name>
    <dbReference type="NCBI Taxonomy" id="13658"/>
    <lineage>
        <taxon>Eukaryota</taxon>
        <taxon>Metazoa</taxon>
        <taxon>Ecdysozoa</taxon>
        <taxon>Nematoda</taxon>
        <taxon>Enoplea</taxon>
        <taxon>Dorylaimia</taxon>
        <taxon>Mermithida</taxon>
        <taxon>Mermithoidea</taxon>
        <taxon>Mermithidae</taxon>
        <taxon>Romanomermis</taxon>
    </lineage>
</organism>
<dbReference type="AlphaFoldDB" id="A0A915HVL2"/>
<keyword evidence="7" id="KW-1185">Reference proteome</keyword>
<evidence type="ECO:0000313" key="8">
    <source>
        <dbReference type="WBParaSite" id="nRc.2.0.1.t05830-RA"/>
    </source>
</evidence>
<dbReference type="Proteomes" id="UP000887565">
    <property type="component" value="Unplaced"/>
</dbReference>
<evidence type="ECO:0000256" key="1">
    <source>
        <dbReference type="ARBA" id="ARBA00004370"/>
    </source>
</evidence>
<keyword evidence="4 6" id="KW-0472">Membrane</keyword>
<reference evidence="8" key="1">
    <citation type="submission" date="2022-11" db="UniProtKB">
        <authorList>
            <consortium name="WormBaseParasite"/>
        </authorList>
    </citation>
    <scope>IDENTIFICATION</scope>
</reference>
<evidence type="ECO:0000256" key="2">
    <source>
        <dbReference type="ARBA" id="ARBA00022692"/>
    </source>
</evidence>
<evidence type="ECO:0000313" key="7">
    <source>
        <dbReference type="Proteomes" id="UP000887565"/>
    </source>
</evidence>
<dbReference type="GO" id="GO:0005254">
    <property type="term" value="F:chloride channel activity"/>
    <property type="evidence" value="ECO:0007669"/>
    <property type="project" value="UniProtKB-KW"/>
</dbReference>
<keyword evidence="6" id="KW-0868">Chloride</keyword>
<keyword evidence="6" id="KW-1003">Cell membrane</keyword>
<comment type="subcellular location">
    <subcellularLocation>
        <location evidence="6">Cell membrane</location>
        <topology evidence="6">Multi-pass membrane protein</topology>
    </subcellularLocation>
    <subcellularLocation>
        <location evidence="1">Membrane</location>
    </subcellularLocation>
</comment>
<feature type="transmembrane region" description="Helical" evidence="6">
    <location>
        <begin position="28"/>
        <end position="50"/>
    </location>
</feature>
<dbReference type="Pfam" id="PF01062">
    <property type="entry name" value="Bestrophin"/>
    <property type="match status" value="1"/>
</dbReference>